<evidence type="ECO:0000256" key="1">
    <source>
        <dbReference type="ARBA" id="ARBA00004604"/>
    </source>
</evidence>
<dbReference type="GO" id="GO:0032040">
    <property type="term" value="C:small-subunit processome"/>
    <property type="evidence" value="ECO:0007669"/>
    <property type="project" value="TreeGrafter"/>
</dbReference>
<dbReference type="Gene3D" id="3.30.1370.10">
    <property type="entry name" value="K Homology domain, type 1"/>
    <property type="match status" value="2"/>
</dbReference>
<evidence type="ECO:0000313" key="11">
    <source>
        <dbReference type="EMBL" id="EJK74329.1"/>
    </source>
</evidence>
<dbReference type="InterPro" id="IPR024166">
    <property type="entry name" value="rRNA_assembly_KRR1"/>
</dbReference>
<comment type="subcellular location">
    <subcellularLocation>
        <location evidence="1">Nucleus</location>
        <location evidence="1">Nucleolus</location>
    </subcellularLocation>
</comment>
<dbReference type="CDD" id="cd22393">
    <property type="entry name" value="KH-I_KRR1_rpt1"/>
    <property type="match status" value="1"/>
</dbReference>
<dbReference type="OrthoDB" id="441223at2759"/>
<evidence type="ECO:0000256" key="7">
    <source>
        <dbReference type="ARBA" id="ARBA00023274"/>
    </source>
</evidence>
<dbReference type="InterPro" id="IPR048550">
    <property type="entry name" value="KRR1-like_KH1_euk"/>
</dbReference>
<keyword evidence="5" id="KW-0694">RNA-binding</keyword>
<evidence type="ECO:0000256" key="9">
    <source>
        <dbReference type="SAM" id="MobiDB-lite"/>
    </source>
</evidence>
<feature type="compositionally biased region" description="Basic residues" evidence="9">
    <location>
        <begin position="23"/>
        <end position="33"/>
    </location>
</feature>
<dbReference type="Pfam" id="PF17903">
    <property type="entry name" value="KH_KRR1_1st"/>
    <property type="match status" value="1"/>
</dbReference>
<dbReference type="InterPro" id="IPR048548">
    <property type="entry name" value="KRR1-like_KH2"/>
</dbReference>
<evidence type="ECO:0000256" key="3">
    <source>
        <dbReference type="ARBA" id="ARBA00022517"/>
    </source>
</evidence>
<dbReference type="Proteomes" id="UP000266841">
    <property type="component" value="Unassembled WGS sequence"/>
</dbReference>
<dbReference type="InterPro" id="IPR048549">
    <property type="entry name" value="KRR1-like_KH2_euk"/>
</dbReference>
<protein>
    <recommendedName>
        <fullName evidence="8">KRR-R motif-containing protein 1</fullName>
    </recommendedName>
</protein>
<dbReference type="FunFam" id="3.30.1370.10:FF:000011">
    <property type="entry name" value="KRR1 small subunit processome component"/>
    <property type="match status" value="1"/>
</dbReference>
<evidence type="ECO:0000256" key="4">
    <source>
        <dbReference type="ARBA" id="ARBA00022552"/>
    </source>
</evidence>
<keyword evidence="12" id="KW-1185">Reference proteome</keyword>
<dbReference type="FunFam" id="3.30.1370.10:FF:000014">
    <property type="entry name" value="KRR1 small subunit processome component"/>
    <property type="match status" value="1"/>
</dbReference>
<name>K0TB32_THAOC</name>
<keyword evidence="4" id="KW-0698">rRNA processing</keyword>
<feature type="compositionally biased region" description="Acidic residues" evidence="9">
    <location>
        <begin position="355"/>
        <end position="364"/>
    </location>
</feature>
<dbReference type="PANTHER" id="PTHR12581:SF0">
    <property type="entry name" value="KRR1 SMALL SUBUNIT PROCESSOME COMPONENT HOMOLOG"/>
    <property type="match status" value="1"/>
</dbReference>
<evidence type="ECO:0000256" key="8">
    <source>
        <dbReference type="ARBA" id="ARBA00032993"/>
    </source>
</evidence>
<dbReference type="InterPro" id="IPR036612">
    <property type="entry name" value="KH_dom_type_1_sf"/>
</dbReference>
<dbReference type="SUPFAM" id="SSF54791">
    <property type="entry name" value="Eukaryotic type KH-domain (KH-domain type I)"/>
    <property type="match status" value="1"/>
</dbReference>
<dbReference type="GO" id="GO:0006364">
    <property type="term" value="P:rRNA processing"/>
    <property type="evidence" value="ECO:0007669"/>
    <property type="project" value="UniProtKB-KW"/>
</dbReference>
<dbReference type="InterPro" id="IPR041174">
    <property type="entry name" value="KRR1-like_KH1"/>
</dbReference>
<feature type="region of interest" description="Disordered" evidence="9">
    <location>
        <begin position="1"/>
        <end position="33"/>
    </location>
</feature>
<dbReference type="InterPro" id="IPR004087">
    <property type="entry name" value="KH_dom"/>
</dbReference>
<accession>K0TB32</accession>
<dbReference type="Pfam" id="PF21800">
    <property type="entry name" value="KH_KRR1_2nd"/>
    <property type="match status" value="1"/>
</dbReference>
<feature type="domain" description="K Homology" evidence="10">
    <location>
        <begin position="150"/>
        <end position="220"/>
    </location>
</feature>
<dbReference type="OMA" id="TPDIDKW"/>
<sequence length="420" mass="48070">MASNIIEHGQAAAPVDGTVGDRHGKKNHNKYRRDKPWDNADIDHWENNPWDESTGDTLPGGRLLEESSFATLFPKYREKYLREVWPLVTRTLDKYKIACELNLVEGSMTVRTTRKTSDPYIILKARDLIKLLARSIPAPQALKILNDEYNCDIIKIGGLVRNKERFVKRRQRLIGPDGATLKALELLTQCYILVQGNTVSVMGTHKGIKKVRTVVIECMNNIHPVYNIKRLMIMKELEKDPKLQNESWERFLPTFQKKNLSKRRKPRQVVEEAQKAAKNGGEGKVRSKKKSYTPFPPAQQPSKIDLQLDSGEYFLSERERKARQLSEKKMASKEKSEEKRRAREMEFVHPSMLEDSQDRDDDPEANPKDAVSSGDDGPPDDLERLTSKFAKKKRKSSGVGGGDEESKKSSKKKKKRKSKD</sequence>
<proteinExistence type="inferred from homology"/>
<feature type="compositionally biased region" description="Basic and acidic residues" evidence="9">
    <location>
        <begin position="274"/>
        <end position="285"/>
    </location>
</feature>
<dbReference type="PANTHER" id="PTHR12581">
    <property type="entry name" value="HIV-1 REV BINDING PROTEIN 2, 3"/>
    <property type="match status" value="1"/>
</dbReference>
<feature type="compositionally biased region" description="Basic and acidic residues" evidence="9">
    <location>
        <begin position="315"/>
        <end position="347"/>
    </location>
</feature>
<dbReference type="CDD" id="cd22394">
    <property type="entry name" value="KH-I_KRR1_rpt2"/>
    <property type="match status" value="1"/>
</dbReference>
<dbReference type="GO" id="GO:0003723">
    <property type="term" value="F:RNA binding"/>
    <property type="evidence" value="ECO:0007669"/>
    <property type="project" value="UniProtKB-KW"/>
</dbReference>
<dbReference type="AlphaFoldDB" id="K0TB32"/>
<evidence type="ECO:0000256" key="5">
    <source>
        <dbReference type="ARBA" id="ARBA00022884"/>
    </source>
</evidence>
<dbReference type="SMART" id="SM00322">
    <property type="entry name" value="KH"/>
    <property type="match status" value="1"/>
</dbReference>
<evidence type="ECO:0000259" key="10">
    <source>
        <dbReference type="SMART" id="SM00322"/>
    </source>
</evidence>
<reference evidence="11 12" key="1">
    <citation type="journal article" date="2012" name="Genome Biol.">
        <title>Genome and low-iron response of an oceanic diatom adapted to chronic iron limitation.</title>
        <authorList>
            <person name="Lommer M."/>
            <person name="Specht M."/>
            <person name="Roy A.S."/>
            <person name="Kraemer L."/>
            <person name="Andreson R."/>
            <person name="Gutowska M.A."/>
            <person name="Wolf J."/>
            <person name="Bergner S.V."/>
            <person name="Schilhabel M.B."/>
            <person name="Klostermeier U.C."/>
            <person name="Beiko R.G."/>
            <person name="Rosenstiel P."/>
            <person name="Hippler M."/>
            <person name="Laroche J."/>
        </authorList>
    </citation>
    <scope>NUCLEOTIDE SEQUENCE [LARGE SCALE GENOMIC DNA]</scope>
    <source>
        <strain evidence="11 12">CCMP1005</strain>
    </source>
</reference>
<feature type="compositionally biased region" description="Basic residues" evidence="9">
    <location>
        <begin position="409"/>
        <end position="420"/>
    </location>
</feature>
<organism evidence="11 12">
    <name type="scientific">Thalassiosira oceanica</name>
    <name type="common">Marine diatom</name>
    <dbReference type="NCBI Taxonomy" id="159749"/>
    <lineage>
        <taxon>Eukaryota</taxon>
        <taxon>Sar</taxon>
        <taxon>Stramenopiles</taxon>
        <taxon>Ochrophyta</taxon>
        <taxon>Bacillariophyta</taxon>
        <taxon>Coscinodiscophyceae</taxon>
        <taxon>Thalassiosirophycidae</taxon>
        <taxon>Thalassiosirales</taxon>
        <taxon>Thalassiosiraceae</taxon>
        <taxon>Thalassiosira</taxon>
    </lineage>
</organism>
<dbReference type="eggNOG" id="KOG2874">
    <property type="taxonomic scope" value="Eukaryota"/>
</dbReference>
<comment type="caution">
    <text evidence="11">The sequence shown here is derived from an EMBL/GenBank/DDBJ whole genome shotgun (WGS) entry which is preliminary data.</text>
</comment>
<gene>
    <name evidence="11" type="ORF">THAOC_03996</name>
</gene>
<feature type="region of interest" description="Disordered" evidence="9">
    <location>
        <begin position="274"/>
        <end position="420"/>
    </location>
</feature>
<evidence type="ECO:0000256" key="2">
    <source>
        <dbReference type="ARBA" id="ARBA00009344"/>
    </source>
</evidence>
<keyword evidence="6" id="KW-0539">Nucleus</keyword>
<evidence type="ECO:0000256" key="6">
    <source>
        <dbReference type="ARBA" id="ARBA00023242"/>
    </source>
</evidence>
<evidence type="ECO:0000313" key="12">
    <source>
        <dbReference type="Proteomes" id="UP000266841"/>
    </source>
</evidence>
<comment type="similarity">
    <text evidence="2">Belongs to the KRR1 family.</text>
</comment>
<dbReference type="PIRSF" id="PIRSF006515">
    <property type="entry name" value="KRR1"/>
    <property type="match status" value="1"/>
</dbReference>
<dbReference type="EMBL" id="AGNL01003778">
    <property type="protein sequence ID" value="EJK74329.1"/>
    <property type="molecule type" value="Genomic_DNA"/>
</dbReference>
<keyword evidence="3" id="KW-0690">Ribosome biogenesis</keyword>
<keyword evidence="7" id="KW-0687">Ribonucleoprotein</keyword>